<proteinExistence type="predicted"/>
<evidence type="ECO:0000313" key="3">
    <source>
        <dbReference type="Proteomes" id="UP000239539"/>
    </source>
</evidence>
<accession>A0ABX5CMG3</accession>
<dbReference type="EMBL" id="PVNO01000025">
    <property type="protein sequence ID" value="PRO68739.1"/>
    <property type="molecule type" value="Genomic_DNA"/>
</dbReference>
<dbReference type="RefSeq" id="WP_105930973.1">
    <property type="nucleotide sequence ID" value="NZ_PVNO01000025.1"/>
</dbReference>
<feature type="chain" id="PRO_5047151738" description="PEP-CTERM sorting domain-containing protein" evidence="1">
    <location>
        <begin position="24"/>
        <end position="233"/>
    </location>
</feature>
<evidence type="ECO:0008006" key="4">
    <source>
        <dbReference type="Google" id="ProtNLM"/>
    </source>
</evidence>
<reference evidence="3" key="1">
    <citation type="journal article" date="2020" name="Int. J. Syst. Evol. Microbiol.">
        <title>Alteromonas alba sp. nov., a marine bacterium isolated from the seawater of the West Pacific Ocean.</title>
        <authorList>
            <person name="Sun C."/>
            <person name="Wu Y.-H."/>
            <person name="Xamxidin M."/>
            <person name="Cheng H."/>
            <person name="Xu X.-W."/>
        </authorList>
    </citation>
    <scope>NUCLEOTIDE SEQUENCE [LARGE SCALE GENOMIC DNA]</scope>
    <source>
        <strain evidence="3">9a2</strain>
    </source>
</reference>
<keyword evidence="3" id="KW-1185">Reference proteome</keyword>
<name>A0ABX5CMG3_9ALTE</name>
<organism evidence="2 3">
    <name type="scientific">Alteromonas gracilis</name>
    <dbReference type="NCBI Taxonomy" id="1479524"/>
    <lineage>
        <taxon>Bacteria</taxon>
        <taxon>Pseudomonadati</taxon>
        <taxon>Pseudomonadota</taxon>
        <taxon>Gammaproteobacteria</taxon>
        <taxon>Alteromonadales</taxon>
        <taxon>Alteromonadaceae</taxon>
        <taxon>Alteromonas/Salinimonas group</taxon>
        <taxon>Alteromonas</taxon>
    </lineage>
</organism>
<keyword evidence="1" id="KW-0732">Signal</keyword>
<feature type="signal peptide" evidence="1">
    <location>
        <begin position="1"/>
        <end position="23"/>
    </location>
</feature>
<comment type="caution">
    <text evidence="2">The sequence shown here is derived from an EMBL/GenBank/DDBJ whole genome shotgun (WGS) entry which is preliminary data.</text>
</comment>
<dbReference type="Proteomes" id="UP000239539">
    <property type="component" value="Unassembled WGS sequence"/>
</dbReference>
<evidence type="ECO:0000313" key="2">
    <source>
        <dbReference type="EMBL" id="PRO68739.1"/>
    </source>
</evidence>
<sequence>MLKKLIQATLAVAALSSALSANAEIILASDFTGTSGDPSNISWTENSVEVTNTLDPQSTSFSSLELFDNYDNLFAVDYNIHNEGTWFVDVLLTASFLVSSIDLDSLTIDASVFSNNGQFQINQRDFSLSLDIFEGVNSLFSSTVEVFEGDNNNSGFVPTKAIGFDLSGVTLTGGSDYVLRFTAFGDGGGNNAGFDNLVLNGSANGSSLVNVPAPGSMAILMTSLVLLCFRKTK</sequence>
<gene>
    <name evidence="2" type="ORF">C6Y39_09150</name>
</gene>
<evidence type="ECO:0000256" key="1">
    <source>
        <dbReference type="SAM" id="SignalP"/>
    </source>
</evidence>
<protein>
    <recommendedName>
        <fullName evidence="4">PEP-CTERM sorting domain-containing protein</fullName>
    </recommendedName>
</protein>